<dbReference type="Proteomes" id="UP001595752">
    <property type="component" value="Unassembled WGS sequence"/>
</dbReference>
<organism evidence="1 2">
    <name type="scientific">Bacillus songklensis</name>
    <dbReference type="NCBI Taxonomy" id="1069116"/>
    <lineage>
        <taxon>Bacteria</taxon>
        <taxon>Bacillati</taxon>
        <taxon>Bacillota</taxon>
        <taxon>Bacilli</taxon>
        <taxon>Bacillales</taxon>
        <taxon>Bacillaceae</taxon>
        <taxon>Bacillus</taxon>
    </lineage>
</organism>
<keyword evidence="2" id="KW-1185">Reference proteome</keyword>
<dbReference type="EMBL" id="JBHRZT010000018">
    <property type="protein sequence ID" value="MFC3882504.1"/>
    <property type="molecule type" value="Genomic_DNA"/>
</dbReference>
<reference evidence="2" key="1">
    <citation type="journal article" date="2019" name="Int. J. Syst. Evol. Microbiol.">
        <title>The Global Catalogue of Microorganisms (GCM) 10K type strain sequencing project: providing services to taxonomists for standard genome sequencing and annotation.</title>
        <authorList>
            <consortium name="The Broad Institute Genomics Platform"/>
            <consortium name="The Broad Institute Genome Sequencing Center for Infectious Disease"/>
            <person name="Wu L."/>
            <person name="Ma J."/>
        </authorList>
    </citation>
    <scope>NUCLEOTIDE SEQUENCE [LARGE SCALE GENOMIC DNA]</scope>
    <source>
        <strain evidence="2">CCUG 61889</strain>
    </source>
</reference>
<evidence type="ECO:0000313" key="2">
    <source>
        <dbReference type="Proteomes" id="UP001595752"/>
    </source>
</evidence>
<proteinExistence type="predicted"/>
<name>A0ABV8AYY9_9BACI</name>
<sequence length="193" mass="22912">MSEVFIMKKQRCTEPQNPYMKQIRDLFIVTSCYATYTFFKIGKKRYIHSSYDSEQVFHILDLEKKEVEVSKTFSNSKLIQALEVKINSKLSNSEHYQMPSSAEDFDEFAEYYEEQDEMLSKEEYLMVQLALLSDNSIERFEALEGVNEKPKYDYFGEPIAYGEHDRQWIDYLISQGDFDAAYKIHKAYIKEIK</sequence>
<protein>
    <submittedName>
        <fullName evidence="1">Uncharacterized protein</fullName>
    </submittedName>
</protein>
<evidence type="ECO:0000313" key="1">
    <source>
        <dbReference type="EMBL" id="MFC3882504.1"/>
    </source>
</evidence>
<gene>
    <name evidence="1" type="ORF">ACFOU2_03010</name>
</gene>
<dbReference type="RefSeq" id="WP_377912049.1">
    <property type="nucleotide sequence ID" value="NZ_JBHRZT010000018.1"/>
</dbReference>
<accession>A0ABV8AYY9</accession>
<comment type="caution">
    <text evidence="1">The sequence shown here is derived from an EMBL/GenBank/DDBJ whole genome shotgun (WGS) entry which is preliminary data.</text>
</comment>